<accession>A0A6L6PE62</accession>
<evidence type="ECO:0000256" key="3">
    <source>
        <dbReference type="ARBA" id="ARBA00023125"/>
    </source>
</evidence>
<gene>
    <name evidence="6" type="ORF">GM676_06370</name>
</gene>
<dbReference type="GO" id="GO:0006351">
    <property type="term" value="P:DNA-templated transcription"/>
    <property type="evidence" value="ECO:0007669"/>
    <property type="project" value="TreeGrafter"/>
</dbReference>
<dbReference type="InterPro" id="IPR000847">
    <property type="entry name" value="LysR_HTH_N"/>
</dbReference>
<dbReference type="GO" id="GO:0043565">
    <property type="term" value="F:sequence-specific DNA binding"/>
    <property type="evidence" value="ECO:0007669"/>
    <property type="project" value="TreeGrafter"/>
</dbReference>
<evidence type="ECO:0000259" key="5">
    <source>
        <dbReference type="PROSITE" id="PS50931"/>
    </source>
</evidence>
<protein>
    <submittedName>
        <fullName evidence="6">LysR family transcriptional regulator</fullName>
    </submittedName>
</protein>
<dbReference type="InterPro" id="IPR036390">
    <property type="entry name" value="WH_DNA-bd_sf"/>
</dbReference>
<dbReference type="FunFam" id="1.10.10.10:FF:000001">
    <property type="entry name" value="LysR family transcriptional regulator"/>
    <property type="match status" value="1"/>
</dbReference>
<evidence type="ECO:0000256" key="1">
    <source>
        <dbReference type="ARBA" id="ARBA00009437"/>
    </source>
</evidence>
<dbReference type="InterPro" id="IPR036388">
    <property type="entry name" value="WH-like_DNA-bd_sf"/>
</dbReference>
<reference evidence="6 7" key="1">
    <citation type="submission" date="2019-11" db="EMBL/GenBank/DDBJ databases">
        <title>Type strains purchased from KCTC, JCM and DSMZ.</title>
        <authorList>
            <person name="Lu H."/>
        </authorList>
    </citation>
    <scope>NUCLEOTIDE SEQUENCE [LARGE SCALE GENOMIC DNA]</scope>
    <source>
        <strain evidence="6 7">KCTC 22382</strain>
    </source>
</reference>
<keyword evidence="4" id="KW-0804">Transcription</keyword>
<dbReference type="Proteomes" id="UP000475582">
    <property type="component" value="Unassembled WGS sequence"/>
</dbReference>
<sequence>MDKFLEMQSFAAVVDAGSFVKAASALGMSKAAVSRYVGDLEARLGARLLHRTTRRLALTEEGEVFHARCKELLSFIDEAEAEVSAGNTDPSGRVRVSAPVTFGIHYLAPLWGKFRALHPKITLDVTLSDRVVDLIEEGFDLGIRIGVLSNSMLVSRCLSTTRMVMCASPQYLAARGRPRHPAELLDHSIIGYNYWSTGNEWHFDGPQGKVSVRITPCFQTNSGDTNLAAVLSHQGVTLQPSFLVAEHLRAGRLVELMPEFRSAELGIYAVYPTRKHVPAKIRLLIDWLADSFRTTSWSDQRT</sequence>
<evidence type="ECO:0000313" key="6">
    <source>
        <dbReference type="EMBL" id="MTV37203.1"/>
    </source>
</evidence>
<dbReference type="Pfam" id="PF03466">
    <property type="entry name" value="LysR_substrate"/>
    <property type="match status" value="1"/>
</dbReference>
<dbReference type="SUPFAM" id="SSF46785">
    <property type="entry name" value="Winged helix' DNA-binding domain"/>
    <property type="match status" value="1"/>
</dbReference>
<keyword evidence="7" id="KW-1185">Reference proteome</keyword>
<dbReference type="InterPro" id="IPR005119">
    <property type="entry name" value="LysR_subst-bd"/>
</dbReference>
<dbReference type="PANTHER" id="PTHR30537">
    <property type="entry name" value="HTH-TYPE TRANSCRIPTIONAL REGULATOR"/>
    <property type="match status" value="1"/>
</dbReference>
<dbReference type="FunFam" id="3.40.190.290:FF:000001">
    <property type="entry name" value="Transcriptional regulator, LysR family"/>
    <property type="match status" value="1"/>
</dbReference>
<evidence type="ECO:0000256" key="4">
    <source>
        <dbReference type="ARBA" id="ARBA00023163"/>
    </source>
</evidence>
<dbReference type="EMBL" id="WNKY01000004">
    <property type="protein sequence ID" value="MTV37203.1"/>
    <property type="molecule type" value="Genomic_DNA"/>
</dbReference>
<dbReference type="PANTHER" id="PTHR30537:SF5">
    <property type="entry name" value="HTH-TYPE TRANSCRIPTIONAL ACTIVATOR TTDR-RELATED"/>
    <property type="match status" value="1"/>
</dbReference>
<dbReference type="GO" id="GO:0003700">
    <property type="term" value="F:DNA-binding transcription factor activity"/>
    <property type="evidence" value="ECO:0007669"/>
    <property type="project" value="InterPro"/>
</dbReference>
<dbReference type="OrthoDB" id="9026421at2"/>
<keyword evidence="2" id="KW-0805">Transcription regulation</keyword>
<dbReference type="Gene3D" id="3.40.190.290">
    <property type="match status" value="1"/>
</dbReference>
<name>A0A6L6PE62_9BURK</name>
<dbReference type="RefSeq" id="WP_155462594.1">
    <property type="nucleotide sequence ID" value="NZ_WNKY01000004.1"/>
</dbReference>
<dbReference type="SUPFAM" id="SSF53850">
    <property type="entry name" value="Periplasmic binding protein-like II"/>
    <property type="match status" value="1"/>
</dbReference>
<dbReference type="CDD" id="cd08422">
    <property type="entry name" value="PBP2_CrgA_like"/>
    <property type="match status" value="1"/>
</dbReference>
<evidence type="ECO:0000313" key="7">
    <source>
        <dbReference type="Proteomes" id="UP000475582"/>
    </source>
</evidence>
<comment type="similarity">
    <text evidence="1">Belongs to the LysR transcriptional regulatory family.</text>
</comment>
<comment type="caution">
    <text evidence="6">The sequence shown here is derived from an EMBL/GenBank/DDBJ whole genome shotgun (WGS) entry which is preliminary data.</text>
</comment>
<proteinExistence type="inferred from homology"/>
<dbReference type="AlphaFoldDB" id="A0A6L6PE62"/>
<dbReference type="PROSITE" id="PS50931">
    <property type="entry name" value="HTH_LYSR"/>
    <property type="match status" value="1"/>
</dbReference>
<dbReference type="Pfam" id="PF00126">
    <property type="entry name" value="HTH_1"/>
    <property type="match status" value="1"/>
</dbReference>
<dbReference type="InterPro" id="IPR058163">
    <property type="entry name" value="LysR-type_TF_proteobact-type"/>
</dbReference>
<evidence type="ECO:0000256" key="2">
    <source>
        <dbReference type="ARBA" id="ARBA00023015"/>
    </source>
</evidence>
<feature type="domain" description="HTH lysR-type" evidence="5">
    <location>
        <begin position="1"/>
        <end position="59"/>
    </location>
</feature>
<keyword evidence="3" id="KW-0238">DNA-binding</keyword>
<dbReference type="Gene3D" id="1.10.10.10">
    <property type="entry name" value="Winged helix-like DNA-binding domain superfamily/Winged helix DNA-binding domain"/>
    <property type="match status" value="1"/>
</dbReference>
<organism evidence="6 7">
    <name type="scientific">Duganella radicis</name>
    <dbReference type="NCBI Taxonomy" id="551988"/>
    <lineage>
        <taxon>Bacteria</taxon>
        <taxon>Pseudomonadati</taxon>
        <taxon>Pseudomonadota</taxon>
        <taxon>Betaproteobacteria</taxon>
        <taxon>Burkholderiales</taxon>
        <taxon>Oxalobacteraceae</taxon>
        <taxon>Telluria group</taxon>
        <taxon>Duganella</taxon>
    </lineage>
</organism>